<feature type="compositionally biased region" description="Polar residues" evidence="2">
    <location>
        <begin position="34"/>
        <end position="51"/>
    </location>
</feature>
<accession>A0A9W8P267</accession>
<dbReference type="EMBL" id="JANVFU010000005">
    <property type="protein sequence ID" value="KAJ3745251.1"/>
    <property type="molecule type" value="Genomic_DNA"/>
</dbReference>
<comment type="caution">
    <text evidence="3">The sequence shown here is derived from an EMBL/GenBank/DDBJ whole genome shotgun (WGS) entry which is preliminary data.</text>
</comment>
<feature type="compositionally biased region" description="Low complexity" evidence="2">
    <location>
        <begin position="297"/>
        <end position="311"/>
    </location>
</feature>
<dbReference type="Proteomes" id="UP001142393">
    <property type="component" value="Unassembled WGS sequence"/>
</dbReference>
<keyword evidence="1" id="KW-0175">Coiled coil</keyword>
<proteinExistence type="predicted"/>
<feature type="region of interest" description="Disordered" evidence="2">
    <location>
        <begin position="133"/>
        <end position="217"/>
    </location>
</feature>
<feature type="compositionally biased region" description="Polar residues" evidence="2">
    <location>
        <begin position="152"/>
        <end position="165"/>
    </location>
</feature>
<evidence type="ECO:0000256" key="1">
    <source>
        <dbReference type="SAM" id="Coils"/>
    </source>
</evidence>
<feature type="region of interest" description="Disordered" evidence="2">
    <location>
        <begin position="19"/>
        <end position="73"/>
    </location>
</feature>
<evidence type="ECO:0000256" key="2">
    <source>
        <dbReference type="SAM" id="MobiDB-lite"/>
    </source>
</evidence>
<feature type="compositionally biased region" description="Acidic residues" evidence="2">
    <location>
        <begin position="133"/>
        <end position="142"/>
    </location>
</feature>
<reference evidence="3 4" key="1">
    <citation type="journal article" date="2023" name="Proc. Natl. Acad. Sci. U.S.A.">
        <title>A global phylogenomic analysis of the shiitake genus Lentinula.</title>
        <authorList>
            <person name="Sierra-Patev S."/>
            <person name="Min B."/>
            <person name="Naranjo-Ortiz M."/>
            <person name="Looney B."/>
            <person name="Konkel Z."/>
            <person name="Slot J.C."/>
            <person name="Sakamoto Y."/>
            <person name="Steenwyk J.L."/>
            <person name="Rokas A."/>
            <person name="Carro J."/>
            <person name="Camarero S."/>
            <person name="Ferreira P."/>
            <person name="Molpeceres G."/>
            <person name="Ruiz-Duenas F.J."/>
            <person name="Serrano A."/>
            <person name="Henrissat B."/>
            <person name="Drula E."/>
            <person name="Hughes K.W."/>
            <person name="Mata J.L."/>
            <person name="Ishikawa N.K."/>
            <person name="Vargas-Isla R."/>
            <person name="Ushijima S."/>
            <person name="Smith C.A."/>
            <person name="Donoghue J."/>
            <person name="Ahrendt S."/>
            <person name="Andreopoulos W."/>
            <person name="He G."/>
            <person name="LaButti K."/>
            <person name="Lipzen A."/>
            <person name="Ng V."/>
            <person name="Riley R."/>
            <person name="Sandor L."/>
            <person name="Barry K."/>
            <person name="Martinez A.T."/>
            <person name="Xiao Y."/>
            <person name="Gibbons J.G."/>
            <person name="Terashima K."/>
            <person name="Grigoriev I.V."/>
            <person name="Hibbett D."/>
        </authorList>
    </citation>
    <scope>NUCLEOTIDE SEQUENCE [LARGE SCALE GENOMIC DNA]</scope>
    <source>
        <strain evidence="3 4">TFB7810</strain>
    </source>
</reference>
<organism evidence="3 4">
    <name type="scientific">Lentinula detonsa</name>
    <dbReference type="NCBI Taxonomy" id="2804962"/>
    <lineage>
        <taxon>Eukaryota</taxon>
        <taxon>Fungi</taxon>
        <taxon>Dikarya</taxon>
        <taxon>Basidiomycota</taxon>
        <taxon>Agaricomycotina</taxon>
        <taxon>Agaricomycetes</taxon>
        <taxon>Agaricomycetidae</taxon>
        <taxon>Agaricales</taxon>
        <taxon>Marasmiineae</taxon>
        <taxon>Omphalotaceae</taxon>
        <taxon>Lentinula</taxon>
    </lineage>
</organism>
<gene>
    <name evidence="3" type="ORF">DFH05DRAFT_1523526</name>
</gene>
<feature type="compositionally biased region" description="Basic and acidic residues" evidence="2">
    <location>
        <begin position="196"/>
        <end position="214"/>
    </location>
</feature>
<dbReference type="AlphaFoldDB" id="A0A9W8P267"/>
<sequence length="588" mass="64869">MAPRKRIEVDEELADKTQFTQVIESSPPKKRTRNATLSSQTCILPNRTARTQKAGPVTAPTSSTRRTPAQKKTDDIKELAALHARIAEIEKNQQKVAELELEEEEEQAATAAAHVDYLQDPSDEDVRFFQFEDNEDEDDEGDTAVQKKAAKQTLQKPTKGATRTSINEKREQMKVQLTSGGGKKKKAVKQAGIYSDWKHRGPNENKARHDEGESSSRSIVVGEGGTGGLQDNSVVDVRPDAVSMQMNDLVCFVSSKPVLTRTPQVRKQKKDQGVPVTAKTPVNKNAKAIKNEPTLLDLTPAPSSDTSTSSLGKTPTPTNLRALPDFMQAGWATKALPQLYSTLFSSEKPFEHFSKSSDFIGILTELAKKIWPGNTFVTMKNSTYVEMAYNCCNEKRSRIGNECYKHVESFFATNANFASQQQIVNYCNWVLSGDGPLLFSEPTPEGIENGQPGWKKPRGCWLSPHIIAVIQPHVKLYIAHNRNAGVPKGLLALVAAGLEKSFTLFSGNGLSTKAEKQSWFTQSEVNSLVVEYMETAKSTQPTCWIQIVAACGANEVEPVEIIKPHSIHRHRAVAYDASSPPPPEHMEN</sequence>
<feature type="coiled-coil region" evidence="1">
    <location>
        <begin position="82"/>
        <end position="109"/>
    </location>
</feature>
<evidence type="ECO:0000313" key="3">
    <source>
        <dbReference type="EMBL" id="KAJ3745251.1"/>
    </source>
</evidence>
<keyword evidence="4" id="KW-1185">Reference proteome</keyword>
<feature type="region of interest" description="Disordered" evidence="2">
    <location>
        <begin position="290"/>
        <end position="317"/>
    </location>
</feature>
<name>A0A9W8P267_9AGAR</name>
<protein>
    <submittedName>
        <fullName evidence="3">Uncharacterized protein</fullName>
    </submittedName>
</protein>
<evidence type="ECO:0000313" key="4">
    <source>
        <dbReference type="Proteomes" id="UP001142393"/>
    </source>
</evidence>